<comment type="function">
    <text evidence="4">Catalyzes the dehydration of chorismate into 3-[(1-carboxyvinyl)oxy]benzoate, a step in the biosynthesis of menaquinone (MK, vitamin K2).</text>
</comment>
<evidence type="ECO:0000256" key="1">
    <source>
        <dbReference type="ARBA" id="ARBA00004863"/>
    </source>
</evidence>
<dbReference type="EMBL" id="CP036290">
    <property type="protein sequence ID" value="QDU84567.1"/>
    <property type="molecule type" value="Genomic_DNA"/>
</dbReference>
<dbReference type="InterPro" id="IPR030868">
    <property type="entry name" value="MqnA"/>
</dbReference>
<sequence length="284" mass="30312">MVARTLRVGSVPYLVGRPLDAALDDPHDARTGSDATESVSPGAIDLVRAVPSRLVEGLRDGSLDVALVSSIELFRRPGYRYLAGPVVAGRGPVSSVRLYLRRPVAEVRSIALDPASRTSAALVQCLDRELGIEGARFVEPDGGADPRGAGTDAWLRIGDAALRESLAEPDLEHIDPSERWLSATALPFVFALWIVRPGVEIEPFVPLFERARSLGLAAVPTFVERHARASGLPRAALERYLGTECVYDVGGDLAPALTTFRDRAGARGLCDATLCPSAVDRPTA</sequence>
<keyword evidence="6" id="KW-1185">Reference proteome</keyword>
<evidence type="ECO:0000256" key="4">
    <source>
        <dbReference type="HAMAP-Rule" id="MF_00995"/>
    </source>
</evidence>
<comment type="pathway">
    <text evidence="1 4">Quinol/quinone metabolism; menaquinone biosynthesis.</text>
</comment>
<dbReference type="Proteomes" id="UP000319342">
    <property type="component" value="Chromosome"/>
</dbReference>
<evidence type="ECO:0000256" key="3">
    <source>
        <dbReference type="ARBA" id="ARBA00023239"/>
    </source>
</evidence>
<dbReference type="EC" id="4.2.1.151" evidence="4"/>
<protein>
    <recommendedName>
        <fullName evidence="4">Chorismate dehydratase</fullName>
        <ecNumber evidence="4">4.2.1.151</ecNumber>
    </recommendedName>
    <alternativeName>
        <fullName evidence="4">Menaquinone biosynthetic enzyme MqnA</fullName>
    </alternativeName>
</protein>
<dbReference type="PANTHER" id="PTHR37690">
    <property type="entry name" value="CHORISMATE DEHYDRATASE"/>
    <property type="match status" value="1"/>
</dbReference>
<dbReference type="HAMAP" id="MF_00995">
    <property type="entry name" value="MqnA"/>
    <property type="match status" value="1"/>
</dbReference>
<keyword evidence="3 4" id="KW-0456">Lyase</keyword>
<proteinExistence type="inferred from homology"/>
<dbReference type="PANTHER" id="PTHR37690:SF1">
    <property type="entry name" value="CHORISMATE DEHYDRATASE"/>
    <property type="match status" value="1"/>
</dbReference>
<comment type="catalytic activity">
    <reaction evidence="4">
        <text>chorismate = 3-[(1-carboxyvinyl)-oxy]benzoate + H2O</text>
        <dbReference type="Rhea" id="RHEA:40051"/>
        <dbReference type="ChEBI" id="CHEBI:15377"/>
        <dbReference type="ChEBI" id="CHEBI:29748"/>
        <dbReference type="ChEBI" id="CHEBI:76981"/>
        <dbReference type="EC" id="4.2.1.151"/>
    </reaction>
</comment>
<dbReference type="RefSeq" id="WP_419186454.1">
    <property type="nucleotide sequence ID" value="NZ_CP036290.1"/>
</dbReference>
<dbReference type="Gene3D" id="3.40.190.10">
    <property type="entry name" value="Periplasmic binding protein-like II"/>
    <property type="match status" value="2"/>
</dbReference>
<organism evidence="5 6">
    <name type="scientific">Rohdeia mirabilis</name>
    <dbReference type="NCBI Taxonomy" id="2528008"/>
    <lineage>
        <taxon>Bacteria</taxon>
        <taxon>Pseudomonadati</taxon>
        <taxon>Planctomycetota</taxon>
        <taxon>Planctomycetia</taxon>
        <taxon>Planctomycetia incertae sedis</taxon>
        <taxon>Rohdeia</taxon>
    </lineage>
</organism>
<dbReference type="UniPathway" id="UPA00079"/>
<dbReference type="SUPFAM" id="SSF53850">
    <property type="entry name" value="Periplasmic binding protein-like II"/>
    <property type="match status" value="1"/>
</dbReference>
<comment type="similarity">
    <text evidence="4">Belongs to the MqnA/MqnD family. MqnA subfamily.</text>
</comment>
<keyword evidence="2 4" id="KW-0474">Menaquinone biosynthesis</keyword>
<dbReference type="GO" id="GO:0016836">
    <property type="term" value="F:hydro-lyase activity"/>
    <property type="evidence" value="ECO:0007669"/>
    <property type="project" value="UniProtKB-UniRule"/>
</dbReference>
<gene>
    <name evidence="4 5" type="primary">mqnA</name>
    <name evidence="5" type="ORF">Pla163_16780</name>
</gene>
<reference evidence="5 6" key="1">
    <citation type="submission" date="2019-02" db="EMBL/GenBank/DDBJ databases">
        <title>Deep-cultivation of Planctomycetes and their phenomic and genomic characterization uncovers novel biology.</title>
        <authorList>
            <person name="Wiegand S."/>
            <person name="Jogler M."/>
            <person name="Boedeker C."/>
            <person name="Pinto D."/>
            <person name="Vollmers J."/>
            <person name="Rivas-Marin E."/>
            <person name="Kohn T."/>
            <person name="Peeters S.H."/>
            <person name="Heuer A."/>
            <person name="Rast P."/>
            <person name="Oberbeckmann S."/>
            <person name="Bunk B."/>
            <person name="Jeske O."/>
            <person name="Meyerdierks A."/>
            <person name="Storesund J.E."/>
            <person name="Kallscheuer N."/>
            <person name="Luecker S."/>
            <person name="Lage O.M."/>
            <person name="Pohl T."/>
            <person name="Merkel B.J."/>
            <person name="Hornburger P."/>
            <person name="Mueller R.-W."/>
            <person name="Bruemmer F."/>
            <person name="Labrenz M."/>
            <person name="Spormann A.M."/>
            <person name="Op den Camp H."/>
            <person name="Overmann J."/>
            <person name="Amann R."/>
            <person name="Jetten M.S.M."/>
            <person name="Mascher T."/>
            <person name="Medema M.H."/>
            <person name="Devos D.P."/>
            <person name="Kaster A.-K."/>
            <person name="Ovreas L."/>
            <person name="Rohde M."/>
            <person name="Galperin M.Y."/>
            <person name="Jogler C."/>
        </authorList>
    </citation>
    <scope>NUCLEOTIDE SEQUENCE [LARGE SCALE GENOMIC DNA]</scope>
    <source>
        <strain evidence="5 6">Pla163</strain>
    </source>
</reference>
<dbReference type="GO" id="GO:0009234">
    <property type="term" value="P:menaquinone biosynthetic process"/>
    <property type="evidence" value="ECO:0007669"/>
    <property type="project" value="UniProtKB-UniRule"/>
</dbReference>
<evidence type="ECO:0000313" key="6">
    <source>
        <dbReference type="Proteomes" id="UP000319342"/>
    </source>
</evidence>
<dbReference type="Pfam" id="PF02621">
    <property type="entry name" value="VitK2_biosynth"/>
    <property type="match status" value="1"/>
</dbReference>
<accession>A0A518CZC9</accession>
<evidence type="ECO:0000256" key="2">
    <source>
        <dbReference type="ARBA" id="ARBA00022428"/>
    </source>
</evidence>
<dbReference type="AlphaFoldDB" id="A0A518CZC9"/>
<evidence type="ECO:0000313" key="5">
    <source>
        <dbReference type="EMBL" id="QDU84567.1"/>
    </source>
</evidence>
<dbReference type="InterPro" id="IPR003773">
    <property type="entry name" value="Menaquinone_biosynth"/>
</dbReference>
<dbReference type="CDD" id="cd13634">
    <property type="entry name" value="PBP2_Sco4506"/>
    <property type="match status" value="1"/>
</dbReference>
<name>A0A518CZC9_9BACT</name>